<dbReference type="InterPro" id="IPR051813">
    <property type="entry name" value="HepT_RNase_toxin"/>
</dbReference>
<comment type="caution">
    <text evidence="7">The sequence shown here is derived from an EMBL/GenBank/DDBJ whole genome shotgun (WGS) entry which is preliminary data.</text>
</comment>
<dbReference type="Proteomes" id="UP001235303">
    <property type="component" value="Unassembled WGS sequence"/>
</dbReference>
<keyword evidence="5" id="KW-0378">Hydrolase</keyword>
<evidence type="ECO:0000256" key="5">
    <source>
        <dbReference type="ARBA" id="ARBA00022801"/>
    </source>
</evidence>
<keyword evidence="8" id="KW-1185">Reference proteome</keyword>
<dbReference type="InterPro" id="IPR008201">
    <property type="entry name" value="HepT-like"/>
</dbReference>
<evidence type="ECO:0000313" key="7">
    <source>
        <dbReference type="EMBL" id="MDJ1168503.1"/>
    </source>
</evidence>
<evidence type="ECO:0000256" key="2">
    <source>
        <dbReference type="ARBA" id="ARBA00022649"/>
    </source>
</evidence>
<dbReference type="Gene3D" id="1.20.120.580">
    <property type="entry name" value="bsu32300-like"/>
    <property type="match status" value="1"/>
</dbReference>
<evidence type="ECO:0000256" key="3">
    <source>
        <dbReference type="ARBA" id="ARBA00022722"/>
    </source>
</evidence>
<keyword evidence="3" id="KW-0540">Nuclease</keyword>
<keyword evidence="1" id="KW-0597">Phosphoprotein</keyword>
<dbReference type="EMBL" id="JAQOSP010000024">
    <property type="protein sequence ID" value="MDJ1168503.1"/>
    <property type="molecule type" value="Genomic_DNA"/>
</dbReference>
<dbReference type="PANTHER" id="PTHR34139">
    <property type="entry name" value="UPF0331 PROTEIN MJ0127"/>
    <property type="match status" value="1"/>
</dbReference>
<dbReference type="RefSeq" id="WP_283752267.1">
    <property type="nucleotide sequence ID" value="NZ_JAQOSP010000024.1"/>
</dbReference>
<evidence type="ECO:0000256" key="6">
    <source>
        <dbReference type="ARBA" id="ARBA00024207"/>
    </source>
</evidence>
<evidence type="ECO:0000313" key="8">
    <source>
        <dbReference type="Proteomes" id="UP001235303"/>
    </source>
</evidence>
<reference evidence="7 8" key="1">
    <citation type="submission" date="2023-01" db="EMBL/GenBank/DDBJ databases">
        <title>Novel diversity within Roseofilum (Cyanobacteria; Desertifilaceae) from marine benthic mats with descriptions of four novel species.</title>
        <authorList>
            <person name="Wang Y."/>
            <person name="Berthold D.E."/>
            <person name="Hu J."/>
            <person name="Lefler F.W."/>
            <person name="Laughinghouse H.D. IV."/>
        </authorList>
    </citation>
    <scope>NUCLEOTIDE SEQUENCE [LARGE SCALE GENOMIC DNA]</scope>
    <source>
        <strain evidence="7 8">BLCC-M154</strain>
    </source>
</reference>
<accession>A0ABT7AQY7</accession>
<keyword evidence="4" id="KW-0547">Nucleotide-binding</keyword>
<gene>
    <name evidence="7" type="ORF">PMG71_03575</name>
</gene>
<comment type="similarity">
    <text evidence="6">Belongs to the HepT RNase toxin family.</text>
</comment>
<name>A0ABT7AQY7_9CYAN</name>
<protein>
    <submittedName>
        <fullName evidence="7">DUF86 domain-containing protein</fullName>
    </submittedName>
</protein>
<evidence type="ECO:0000256" key="4">
    <source>
        <dbReference type="ARBA" id="ARBA00022741"/>
    </source>
</evidence>
<dbReference type="SUPFAM" id="SSF81593">
    <property type="entry name" value="Nucleotidyltransferase substrate binding subunit/domain"/>
    <property type="match status" value="1"/>
</dbReference>
<keyword evidence="2" id="KW-1277">Toxin-antitoxin system</keyword>
<organism evidence="7 8">
    <name type="scientific">Roseofilum acuticapitatum BLCC-M154</name>
    <dbReference type="NCBI Taxonomy" id="3022444"/>
    <lineage>
        <taxon>Bacteria</taxon>
        <taxon>Bacillati</taxon>
        <taxon>Cyanobacteriota</taxon>
        <taxon>Cyanophyceae</taxon>
        <taxon>Desertifilales</taxon>
        <taxon>Desertifilaceae</taxon>
        <taxon>Roseofilum</taxon>
        <taxon>Roseofilum acuticapitatum</taxon>
    </lineage>
</organism>
<dbReference type="PANTHER" id="PTHR34139:SF1">
    <property type="entry name" value="RNASE MJ1380-RELATED"/>
    <property type="match status" value="1"/>
</dbReference>
<dbReference type="InterPro" id="IPR037038">
    <property type="entry name" value="HepT-like_sf"/>
</dbReference>
<sequence>MQSREIHYLLDMLNAAKLAQEFALGIGWEEFQADLMRQAAITREIEIIGEAARRISEESQAEVPEIPWHQIIGMRNRIVHEYDRLNLATIWQTVQNALPELIRVLETLIPPEEV</sequence>
<evidence type="ECO:0000256" key="1">
    <source>
        <dbReference type="ARBA" id="ARBA00022553"/>
    </source>
</evidence>
<proteinExistence type="inferred from homology"/>
<dbReference type="Pfam" id="PF01934">
    <property type="entry name" value="HepT-like"/>
    <property type="match status" value="1"/>
</dbReference>